<sequence length="49" mass="5214">MRNSNSLYVVIGALIVVVAGLGAYIYNEKTKPTGVEMSIGENGVSIEQK</sequence>
<comment type="caution">
    <text evidence="2">The sequence shown here is derived from an EMBL/GenBank/DDBJ whole genome shotgun (WGS) entry which is preliminary data.</text>
</comment>
<name>A0A7W6CT60_9HYPH</name>
<keyword evidence="1" id="KW-0812">Transmembrane</keyword>
<dbReference type="EMBL" id="JACIDW010000003">
    <property type="protein sequence ID" value="MBB3963934.1"/>
    <property type="molecule type" value="Genomic_DNA"/>
</dbReference>
<organism evidence="2 3">
    <name type="scientific">Rhizobium metallidurans</name>
    <dbReference type="NCBI Taxonomy" id="1265931"/>
    <lineage>
        <taxon>Bacteria</taxon>
        <taxon>Pseudomonadati</taxon>
        <taxon>Pseudomonadota</taxon>
        <taxon>Alphaproteobacteria</taxon>
        <taxon>Hyphomicrobiales</taxon>
        <taxon>Rhizobiaceae</taxon>
        <taxon>Rhizobium/Agrobacterium group</taxon>
        <taxon>Rhizobium</taxon>
    </lineage>
</organism>
<dbReference type="RefSeq" id="WP_183899609.1">
    <property type="nucleotide sequence ID" value="NZ_JACIDW010000003.1"/>
</dbReference>
<proteinExistence type="predicted"/>
<reference evidence="2 3" key="1">
    <citation type="submission" date="2020-08" db="EMBL/GenBank/DDBJ databases">
        <title>Genomic Encyclopedia of Type Strains, Phase IV (KMG-IV): sequencing the most valuable type-strain genomes for metagenomic binning, comparative biology and taxonomic classification.</title>
        <authorList>
            <person name="Goeker M."/>
        </authorList>
    </citation>
    <scope>NUCLEOTIDE SEQUENCE [LARGE SCALE GENOMIC DNA]</scope>
    <source>
        <strain evidence="2 3">DSM 26575</strain>
    </source>
</reference>
<dbReference type="AlphaFoldDB" id="A0A7W6CT60"/>
<keyword evidence="1" id="KW-1133">Transmembrane helix</keyword>
<evidence type="ECO:0000313" key="2">
    <source>
        <dbReference type="EMBL" id="MBB3963934.1"/>
    </source>
</evidence>
<keyword evidence="1" id="KW-0472">Membrane</keyword>
<feature type="transmembrane region" description="Helical" evidence="1">
    <location>
        <begin position="6"/>
        <end position="26"/>
    </location>
</feature>
<protein>
    <submittedName>
        <fullName evidence="2">RsiW-degrading membrane proteinase PrsW (M82 family)</fullName>
    </submittedName>
</protein>
<evidence type="ECO:0000313" key="3">
    <source>
        <dbReference type="Proteomes" id="UP000582090"/>
    </source>
</evidence>
<evidence type="ECO:0000256" key="1">
    <source>
        <dbReference type="SAM" id="Phobius"/>
    </source>
</evidence>
<accession>A0A7W6CT60</accession>
<keyword evidence="3" id="KW-1185">Reference proteome</keyword>
<dbReference type="Proteomes" id="UP000582090">
    <property type="component" value="Unassembled WGS sequence"/>
</dbReference>
<gene>
    <name evidence="2" type="ORF">GGQ67_001573</name>
</gene>